<dbReference type="PANTHER" id="PTHR35918:SF1">
    <property type="entry name" value="BTB DOMAIN-CONTAINING PROTEIN"/>
    <property type="match status" value="1"/>
</dbReference>
<reference evidence="3 4" key="1">
    <citation type="journal article" date="2019" name="Plant Biotechnol. J.">
        <title>The red bayberry genome and genetic basis of sex determination.</title>
        <authorList>
            <person name="Jia H.M."/>
            <person name="Jia H.J."/>
            <person name="Cai Q.L."/>
            <person name="Wang Y."/>
            <person name="Zhao H.B."/>
            <person name="Yang W.F."/>
            <person name="Wang G.Y."/>
            <person name="Li Y.H."/>
            <person name="Zhan D.L."/>
            <person name="Shen Y.T."/>
            <person name="Niu Q.F."/>
            <person name="Chang L."/>
            <person name="Qiu J."/>
            <person name="Zhao L."/>
            <person name="Xie H.B."/>
            <person name="Fu W.Y."/>
            <person name="Jin J."/>
            <person name="Li X.W."/>
            <person name="Jiao Y."/>
            <person name="Zhou C.C."/>
            <person name="Tu T."/>
            <person name="Chai C.Y."/>
            <person name="Gao J.L."/>
            <person name="Fan L.J."/>
            <person name="van de Weg E."/>
            <person name="Wang J.Y."/>
            <person name="Gao Z.S."/>
        </authorList>
    </citation>
    <scope>NUCLEOTIDE SEQUENCE [LARGE SCALE GENOMIC DNA]</scope>
    <source>
        <tissue evidence="3">Leaves</tissue>
    </source>
</reference>
<accession>A0A6A1WEG2</accession>
<dbReference type="CDD" id="cd18186">
    <property type="entry name" value="BTB_POZ_ZBTB_KLHL-like"/>
    <property type="match status" value="1"/>
</dbReference>
<dbReference type="AlphaFoldDB" id="A0A6A1WEG2"/>
<dbReference type="InterPro" id="IPR000210">
    <property type="entry name" value="BTB/POZ_dom"/>
</dbReference>
<evidence type="ECO:0000313" key="3">
    <source>
        <dbReference type="EMBL" id="KAB1222746.1"/>
    </source>
</evidence>
<comment type="pathway">
    <text evidence="1">Protein modification; protein ubiquitination.</text>
</comment>
<dbReference type="InterPro" id="IPR016024">
    <property type="entry name" value="ARM-type_fold"/>
</dbReference>
<sequence>MRPSRYGASENNRSISAQIYTLHQRLYHALNLGTRHHDENTRKWQCKDIEIQRHVVRSIAAFLDSISGDTTHHPFVKDSVADMIGALAWILQCRNLSTLNMAANVVVKLINILPKSVVRPYVLELVHPLSSSLSLHQVDDASSCATALNLILSNLISKSEKAIWEILKRTDTVAHIVDAIKDISGGMIPSECFQEMASLLSTILWWWPPSRYPVWSDAKLMTALEIMQLKPDSSVKVAVLKVYSALALCGSGAKNLIENRAALLQMMVECIGQSYPHFVRVEGFRLAQCLVRNEERCLTLLSSFGEPIVNAIISEMSKRRSFSGKADNDQVSLLVEACRLAMITHWEGNHHINFWEQGIDRVLLGLLLEDFHNNSYPHFLSLEEQFSIAQKVLSANYLLVLRGYVWDILGSLAAHCEEDFNPNIHGNALHLNILITCLPQYRRYLIKSEAVKTLVALVKWCLDNDVHVRRLSFVSHLHDTFLERSCCWVFTEDWEGKDIPLLYSLWGLAELMHDYGSLRNISDKFAGGMAYSEDDLVSKLLEICTGTSTSGLRWYAAYVLSYLGVYGFPSKLEKRIGKALTEKEYSDTQLILANGESLSVHGVVLAIRCSSLLPCRERQLNEKTSDGSLVGDLTEQLHGELQKEIRLSTHVDHQALMKLLEYVYMGYFRAGEELVKKLKTLAKRCNLLPLFQLICRKSPKWGTPFPSSDLSLALGEAGLPFSDIILEAKATEVICWTCSLCSLSMPHMHVHKVILWSSSDYMQALFQSGMQERSVPLPEMLFYLCSRSQTIKVPVSWEALVKLVYWFYSNDLPNPPSGCLWDNMGTDEKLCKLQPYIELCWLADFWFLEDVKESCSNVICSCLDSARPLSIKIIQIAANYALWKLADIAANYMAPLYPQLRDSGELEALDDMLIDMVRAASVRLSQEGDSNTR</sequence>
<dbReference type="InterPro" id="IPR044953">
    <property type="entry name" value="At1g04390-like"/>
</dbReference>
<organism evidence="3 4">
    <name type="scientific">Morella rubra</name>
    <name type="common">Chinese bayberry</name>
    <dbReference type="NCBI Taxonomy" id="262757"/>
    <lineage>
        <taxon>Eukaryota</taxon>
        <taxon>Viridiplantae</taxon>
        <taxon>Streptophyta</taxon>
        <taxon>Embryophyta</taxon>
        <taxon>Tracheophyta</taxon>
        <taxon>Spermatophyta</taxon>
        <taxon>Magnoliopsida</taxon>
        <taxon>eudicotyledons</taxon>
        <taxon>Gunneridae</taxon>
        <taxon>Pentapetalae</taxon>
        <taxon>rosids</taxon>
        <taxon>fabids</taxon>
        <taxon>Fagales</taxon>
        <taxon>Myricaceae</taxon>
        <taxon>Morella</taxon>
    </lineage>
</organism>
<dbReference type="SUPFAM" id="SSF54695">
    <property type="entry name" value="POZ domain"/>
    <property type="match status" value="1"/>
</dbReference>
<feature type="domain" description="BTB" evidence="2">
    <location>
        <begin position="722"/>
        <end position="816"/>
    </location>
</feature>
<keyword evidence="4" id="KW-1185">Reference proteome</keyword>
<dbReference type="EMBL" id="RXIC02000020">
    <property type="protein sequence ID" value="KAB1222746.1"/>
    <property type="molecule type" value="Genomic_DNA"/>
</dbReference>
<dbReference type="Gene3D" id="3.30.710.10">
    <property type="entry name" value="Potassium Channel Kv1.1, Chain A"/>
    <property type="match status" value="2"/>
</dbReference>
<name>A0A6A1WEG2_9ROSI</name>
<proteinExistence type="predicted"/>
<evidence type="ECO:0000259" key="2">
    <source>
        <dbReference type="PROSITE" id="PS50097"/>
    </source>
</evidence>
<dbReference type="SUPFAM" id="SSF48371">
    <property type="entry name" value="ARM repeat"/>
    <property type="match status" value="1"/>
</dbReference>
<dbReference type="Proteomes" id="UP000516437">
    <property type="component" value="Chromosome 2"/>
</dbReference>
<dbReference type="PANTHER" id="PTHR35918">
    <property type="entry name" value="OS06G0674800 PROTEIN"/>
    <property type="match status" value="1"/>
</dbReference>
<evidence type="ECO:0000256" key="1">
    <source>
        <dbReference type="ARBA" id="ARBA00004906"/>
    </source>
</evidence>
<evidence type="ECO:0000313" key="4">
    <source>
        <dbReference type="Proteomes" id="UP000516437"/>
    </source>
</evidence>
<gene>
    <name evidence="3" type="ORF">CJ030_MR2G026840</name>
</gene>
<protein>
    <recommendedName>
        <fullName evidence="2">BTB domain-containing protein</fullName>
    </recommendedName>
</protein>
<dbReference type="PROSITE" id="PS50097">
    <property type="entry name" value="BTB"/>
    <property type="match status" value="1"/>
</dbReference>
<dbReference type="InterPro" id="IPR011333">
    <property type="entry name" value="SKP1/BTB/POZ_sf"/>
</dbReference>
<comment type="caution">
    <text evidence="3">The sequence shown here is derived from an EMBL/GenBank/DDBJ whole genome shotgun (WGS) entry which is preliminary data.</text>
</comment>
<dbReference type="Pfam" id="PF00651">
    <property type="entry name" value="BTB"/>
    <property type="match status" value="1"/>
</dbReference>
<dbReference type="OrthoDB" id="418748at2759"/>
<dbReference type="Pfam" id="PF26522">
    <property type="entry name" value="ARM_6"/>
    <property type="match status" value="1"/>
</dbReference>
<dbReference type="InterPro" id="IPR059007">
    <property type="entry name" value="ARM_At1g04390"/>
</dbReference>